<keyword evidence="15" id="KW-1185">Reference proteome</keyword>
<feature type="compositionally biased region" description="Basic and acidic residues" evidence="10">
    <location>
        <begin position="586"/>
        <end position="595"/>
    </location>
</feature>
<dbReference type="SUPFAM" id="SSF56112">
    <property type="entry name" value="Protein kinase-like (PK-like)"/>
    <property type="match status" value="1"/>
</dbReference>
<dbReference type="InterPro" id="IPR000719">
    <property type="entry name" value="Prot_kinase_dom"/>
</dbReference>
<dbReference type="InterPro" id="IPR017441">
    <property type="entry name" value="Protein_kinase_ATP_BS"/>
</dbReference>
<keyword evidence="4 9" id="KW-0547">Nucleotide-binding</keyword>
<evidence type="ECO:0000259" key="12">
    <source>
        <dbReference type="PROSITE" id="PS50011"/>
    </source>
</evidence>
<comment type="catalytic activity">
    <reaction evidence="7">
        <text>L-threonyl-[protein] + ATP = O-phospho-L-threonyl-[protein] + ADP + H(+)</text>
        <dbReference type="Rhea" id="RHEA:46608"/>
        <dbReference type="Rhea" id="RHEA-COMP:11060"/>
        <dbReference type="Rhea" id="RHEA-COMP:11605"/>
        <dbReference type="ChEBI" id="CHEBI:15378"/>
        <dbReference type="ChEBI" id="CHEBI:30013"/>
        <dbReference type="ChEBI" id="CHEBI:30616"/>
        <dbReference type="ChEBI" id="CHEBI:61977"/>
        <dbReference type="ChEBI" id="CHEBI:456216"/>
        <dbReference type="EC" id="2.7.11.1"/>
    </reaction>
</comment>
<keyword evidence="2" id="KW-0723">Serine/threonine-protein kinase</keyword>
<feature type="region of interest" description="Disordered" evidence="10">
    <location>
        <begin position="861"/>
        <end position="895"/>
    </location>
</feature>
<dbReference type="SUPFAM" id="SSF55729">
    <property type="entry name" value="Acyl-CoA N-acyltransferases (Nat)"/>
    <property type="match status" value="1"/>
</dbReference>
<dbReference type="EC" id="2.7.11.1" evidence="1"/>
<dbReference type="PANTHER" id="PTHR24343:SF137">
    <property type="entry name" value="SERINE_THREONINE-PROTEIN KINASE HRK1"/>
    <property type="match status" value="1"/>
</dbReference>
<dbReference type="FunFam" id="1.10.510.10:FF:000595">
    <property type="entry name" value="Protein kinase, putative (AFU_orthologue AFUA_5G11840)"/>
    <property type="match status" value="1"/>
</dbReference>
<evidence type="ECO:0000256" key="3">
    <source>
        <dbReference type="ARBA" id="ARBA00022679"/>
    </source>
</evidence>
<feature type="compositionally biased region" description="Basic residues" evidence="10">
    <location>
        <begin position="303"/>
        <end position="318"/>
    </location>
</feature>
<dbReference type="AlphaFoldDB" id="A0A1V8SDT5"/>
<dbReference type="InParanoid" id="A0A1V8SDT5"/>
<dbReference type="PANTHER" id="PTHR24343">
    <property type="entry name" value="SERINE/THREONINE KINASE"/>
    <property type="match status" value="1"/>
</dbReference>
<feature type="compositionally biased region" description="Polar residues" evidence="10">
    <location>
        <begin position="238"/>
        <end position="274"/>
    </location>
</feature>
<evidence type="ECO:0000256" key="1">
    <source>
        <dbReference type="ARBA" id="ARBA00012513"/>
    </source>
</evidence>
<dbReference type="InterPro" id="IPR008271">
    <property type="entry name" value="Ser/Thr_kinase_AS"/>
</dbReference>
<evidence type="ECO:0000256" key="6">
    <source>
        <dbReference type="ARBA" id="ARBA00022840"/>
    </source>
</evidence>
<dbReference type="Pfam" id="PF00069">
    <property type="entry name" value="Pkinase"/>
    <property type="match status" value="1"/>
</dbReference>
<keyword evidence="3" id="KW-0808">Transferase</keyword>
<name>A0A1V8SDT5_9PEZI</name>
<comment type="catalytic activity">
    <reaction evidence="8">
        <text>L-seryl-[protein] + ATP = O-phospho-L-seryl-[protein] + ADP + H(+)</text>
        <dbReference type="Rhea" id="RHEA:17989"/>
        <dbReference type="Rhea" id="RHEA-COMP:9863"/>
        <dbReference type="Rhea" id="RHEA-COMP:11604"/>
        <dbReference type="ChEBI" id="CHEBI:15378"/>
        <dbReference type="ChEBI" id="CHEBI:29999"/>
        <dbReference type="ChEBI" id="CHEBI:30616"/>
        <dbReference type="ChEBI" id="CHEBI:83421"/>
        <dbReference type="ChEBI" id="CHEBI:456216"/>
        <dbReference type="EC" id="2.7.11.1"/>
    </reaction>
</comment>
<reference evidence="15" key="1">
    <citation type="submission" date="2017-03" db="EMBL/GenBank/DDBJ databases">
        <title>Genomes of endolithic fungi from Antarctica.</title>
        <authorList>
            <person name="Coleine C."/>
            <person name="Masonjones S."/>
            <person name="Stajich J.E."/>
        </authorList>
    </citation>
    <scope>NUCLEOTIDE SEQUENCE [LARGE SCALE GENOMIC DNA]</scope>
    <source>
        <strain evidence="15">CCFEE 5527</strain>
    </source>
</reference>
<dbReference type="PROSITE" id="PS00108">
    <property type="entry name" value="PROTEIN_KINASE_ST"/>
    <property type="match status" value="1"/>
</dbReference>
<sequence length="1128" mass="123472">MATPRDPGAETQGVRFAEHTQDIAPTEAGDLHVVESLTGNDRERDDLNPEAEAELQQLKTTLRNNIQSARAQHHNFEPVSLPGSAPASRVPSGANTPSRRVLPVGSTDPSPYHSPKMAAVHSPPLTPAATRSKDGKASLGSIYQPRAAPEVMTPQRSASPHRSSNLVSSEAAAGVPAHPKQAPRFSIGPSADSGPGSMETSPAGTPAPGTPSLQPATVSKPQAPADSIEQRFRFGNRDPSQGFTNSGQATAQVPNITPASTLPRSAASGVSLTTFEDKRSSLFGGKKHGDDGNSEKSGGSKSNLKRFFKFGDHKHKDKEKKEEKRIPISDPKNDGTRTPPNGAAPVQQSVPFADDHGLQTKYGKFGKMLGSGAGGSVRLMKRTGDGTTFAVKQFRDRHAYESEREYNKKVTAEFCIGSTLHHGNVIETIDIIHEKGKWFEVMEYAPYDLFATVMTGKMGREEVTCATLQILSGVCYLHLMGLAHRDLKLDNVVVNEHGIMKLIDFGSAVVFRYPFENDVVLATGVVGSDPYLAPEVYDNQRYDPRPADIWSIAIIFCCMTLRRFPWKAPRTSDNSYRLFISPPDPDQDKQVDAHRKSLTPGTARGSVSTISDGKRGSQSEPASRNPSNADDENGDDSKSHHHHHHHNSAQPKSEPVSREPTQTADAPTIKGPTRLLRLLPRETRHIVGRMLELDPRKRATMEDILADPWVQNALVCRQDEDGVVQRAPGHTHTLQPSNADKAAGQARYGYWIHAGSRSGFLNVQLANGIFEAGNYLVSGSQQQAGNFFLGSGTTTATHLLQPPGPLKFGAREESTRVQLQRQRFQELQKSGSVGVIGRKIPGYRTSAAFFASLRTNLRLNASPPPSPMSTPSSMVNSTASLPPPSPLSGPADSAIEMSEPDDPLAGVPDLQSYVARSDEDRFEALRLIADSVAQMRQSANTTLIFHPINMALVLGVISFIARYMYDTKGHDWTVVLTTGAGLVMIFLAICRWLTQDYLFGAEEINWAWLGDADLIVTKFGEEIIGTVAIEWLSGESRQKRKKAWRGEITAWTVRLKYRRKGVGLALLEDAVKEAKKKGAESIEFAEEHANSKRILWRMYNSKFDKRDRKSRELLMELFESSQGRGKKR</sequence>
<dbReference type="PROSITE" id="PS51186">
    <property type="entry name" value="GNAT"/>
    <property type="match status" value="1"/>
</dbReference>
<evidence type="ECO:0000256" key="7">
    <source>
        <dbReference type="ARBA" id="ARBA00047899"/>
    </source>
</evidence>
<evidence type="ECO:0000256" key="9">
    <source>
        <dbReference type="PROSITE-ProRule" id="PRU10141"/>
    </source>
</evidence>
<feature type="region of interest" description="Disordered" evidence="10">
    <location>
        <begin position="577"/>
        <end position="676"/>
    </location>
</feature>
<feature type="region of interest" description="Disordered" evidence="10">
    <location>
        <begin position="1"/>
        <end position="31"/>
    </location>
</feature>
<evidence type="ECO:0000256" key="2">
    <source>
        <dbReference type="ARBA" id="ARBA00022527"/>
    </source>
</evidence>
<evidence type="ECO:0000256" key="11">
    <source>
        <dbReference type="SAM" id="Phobius"/>
    </source>
</evidence>
<feature type="compositionally biased region" description="Basic and acidic residues" evidence="10">
    <location>
        <begin position="319"/>
        <end position="335"/>
    </location>
</feature>
<feature type="region of interest" description="Disordered" evidence="10">
    <location>
        <begin position="65"/>
        <end position="349"/>
    </location>
</feature>
<dbReference type="Gene3D" id="1.10.510.10">
    <property type="entry name" value="Transferase(Phosphotransferase) domain 1"/>
    <property type="match status" value="1"/>
</dbReference>
<dbReference type="STRING" id="1507870.A0A1V8SDT5"/>
<feature type="compositionally biased region" description="Polar residues" evidence="10">
    <location>
        <begin position="618"/>
        <end position="628"/>
    </location>
</feature>
<keyword evidence="11" id="KW-0812">Transmembrane</keyword>
<dbReference type="Gene3D" id="3.30.200.20">
    <property type="entry name" value="Phosphorylase Kinase, domain 1"/>
    <property type="match status" value="1"/>
</dbReference>
<feature type="domain" description="Protein kinase" evidence="12">
    <location>
        <begin position="363"/>
        <end position="710"/>
    </location>
</feature>
<dbReference type="GO" id="GO:0005524">
    <property type="term" value="F:ATP binding"/>
    <property type="evidence" value="ECO:0007669"/>
    <property type="project" value="UniProtKB-UniRule"/>
</dbReference>
<dbReference type="Pfam" id="PF00583">
    <property type="entry name" value="Acetyltransf_1"/>
    <property type="match status" value="1"/>
</dbReference>
<dbReference type="SMART" id="SM00220">
    <property type="entry name" value="S_TKc"/>
    <property type="match status" value="1"/>
</dbReference>
<feature type="transmembrane region" description="Helical" evidence="11">
    <location>
        <begin position="972"/>
        <end position="994"/>
    </location>
</feature>
<comment type="caution">
    <text evidence="14">The sequence shown here is derived from an EMBL/GenBank/DDBJ whole genome shotgun (WGS) entry which is preliminary data.</text>
</comment>
<proteinExistence type="predicted"/>
<feature type="domain" description="N-acetyltransferase" evidence="13">
    <location>
        <begin position="974"/>
        <end position="1128"/>
    </location>
</feature>
<evidence type="ECO:0000256" key="8">
    <source>
        <dbReference type="ARBA" id="ARBA00048679"/>
    </source>
</evidence>
<dbReference type="Proteomes" id="UP000192596">
    <property type="component" value="Unassembled WGS sequence"/>
</dbReference>
<dbReference type="PROSITE" id="PS50011">
    <property type="entry name" value="PROTEIN_KINASE_DOM"/>
    <property type="match status" value="1"/>
</dbReference>
<dbReference type="PROSITE" id="PS00107">
    <property type="entry name" value="PROTEIN_KINASE_ATP"/>
    <property type="match status" value="1"/>
</dbReference>
<dbReference type="InterPro" id="IPR016181">
    <property type="entry name" value="Acyl_CoA_acyltransferase"/>
</dbReference>
<organism evidence="14 15">
    <name type="scientific">Cryoendolithus antarcticus</name>
    <dbReference type="NCBI Taxonomy" id="1507870"/>
    <lineage>
        <taxon>Eukaryota</taxon>
        <taxon>Fungi</taxon>
        <taxon>Dikarya</taxon>
        <taxon>Ascomycota</taxon>
        <taxon>Pezizomycotina</taxon>
        <taxon>Dothideomycetes</taxon>
        <taxon>Dothideomycetidae</taxon>
        <taxon>Cladosporiales</taxon>
        <taxon>Cladosporiaceae</taxon>
        <taxon>Cryoendolithus</taxon>
    </lineage>
</organism>
<accession>A0A1V8SDT5</accession>
<keyword evidence="6 9" id="KW-0067">ATP-binding</keyword>
<keyword evidence="5" id="KW-0418">Kinase</keyword>
<feature type="binding site" evidence="9">
    <location>
        <position position="392"/>
    </location>
    <ligand>
        <name>ATP</name>
        <dbReference type="ChEBI" id="CHEBI:30616"/>
    </ligand>
</feature>
<dbReference type="OrthoDB" id="6513151at2759"/>
<evidence type="ECO:0000256" key="4">
    <source>
        <dbReference type="ARBA" id="ARBA00022741"/>
    </source>
</evidence>
<dbReference type="GO" id="GO:0005829">
    <property type="term" value="C:cytosol"/>
    <property type="evidence" value="ECO:0007669"/>
    <property type="project" value="TreeGrafter"/>
</dbReference>
<feature type="compositionally biased region" description="Low complexity" evidence="10">
    <location>
        <begin position="200"/>
        <end position="212"/>
    </location>
</feature>
<feature type="compositionally biased region" description="Polar residues" evidence="10">
    <location>
        <begin position="154"/>
        <end position="168"/>
    </location>
</feature>
<evidence type="ECO:0000256" key="10">
    <source>
        <dbReference type="SAM" id="MobiDB-lite"/>
    </source>
</evidence>
<feature type="compositionally biased region" description="Low complexity" evidence="10">
    <location>
        <begin position="869"/>
        <end position="880"/>
    </location>
</feature>
<keyword evidence="11" id="KW-1133">Transmembrane helix</keyword>
<dbReference type="FunCoup" id="A0A1V8SDT5">
    <property type="interactions" value="393"/>
</dbReference>
<protein>
    <recommendedName>
        <fullName evidence="1">non-specific serine/threonine protein kinase</fullName>
        <ecNumber evidence="1">2.7.11.1</ecNumber>
    </recommendedName>
</protein>
<evidence type="ECO:0000259" key="13">
    <source>
        <dbReference type="PROSITE" id="PS51186"/>
    </source>
</evidence>
<dbReference type="EMBL" id="NAJO01000055">
    <property type="protein sequence ID" value="OQN97316.1"/>
    <property type="molecule type" value="Genomic_DNA"/>
</dbReference>
<keyword evidence="11" id="KW-0472">Membrane</keyword>
<dbReference type="InterPro" id="IPR000182">
    <property type="entry name" value="GNAT_dom"/>
</dbReference>
<gene>
    <name evidence="14" type="ORF">B0A48_16380</name>
</gene>
<dbReference type="GO" id="GO:0016747">
    <property type="term" value="F:acyltransferase activity, transferring groups other than amino-acyl groups"/>
    <property type="evidence" value="ECO:0007669"/>
    <property type="project" value="InterPro"/>
</dbReference>
<dbReference type="CDD" id="cd04301">
    <property type="entry name" value="NAT_SF"/>
    <property type="match status" value="1"/>
</dbReference>
<dbReference type="InterPro" id="IPR011009">
    <property type="entry name" value="Kinase-like_dom_sf"/>
</dbReference>
<dbReference type="Gene3D" id="3.40.630.30">
    <property type="match status" value="1"/>
</dbReference>
<feature type="transmembrane region" description="Helical" evidence="11">
    <location>
        <begin position="944"/>
        <end position="965"/>
    </location>
</feature>
<evidence type="ECO:0000313" key="15">
    <source>
        <dbReference type="Proteomes" id="UP000192596"/>
    </source>
</evidence>
<evidence type="ECO:0000313" key="14">
    <source>
        <dbReference type="EMBL" id="OQN97316.1"/>
    </source>
</evidence>
<dbReference type="GO" id="GO:0004674">
    <property type="term" value="F:protein serine/threonine kinase activity"/>
    <property type="evidence" value="ECO:0007669"/>
    <property type="project" value="UniProtKB-KW"/>
</dbReference>
<evidence type="ECO:0000256" key="5">
    <source>
        <dbReference type="ARBA" id="ARBA00022777"/>
    </source>
</evidence>